<evidence type="ECO:0000313" key="1">
    <source>
        <dbReference type="EMBL" id="CDW78476.1"/>
    </source>
</evidence>
<sequence length="68" mass="7921">MSFRIDPDVFEANWHSAQYHNEYFGSTYVRSDDQITILMRFNSYKLGRLTDIEGIFANIQGNACPKVQ</sequence>
<dbReference type="AlphaFoldDB" id="A0A078A9E3"/>
<reference evidence="1 2" key="1">
    <citation type="submission" date="2014-06" db="EMBL/GenBank/DDBJ databases">
        <authorList>
            <person name="Swart Estienne"/>
        </authorList>
    </citation>
    <scope>NUCLEOTIDE SEQUENCE [LARGE SCALE GENOMIC DNA]</scope>
    <source>
        <strain evidence="1 2">130c</strain>
    </source>
</reference>
<name>A0A078A9E3_STYLE</name>
<dbReference type="InParanoid" id="A0A078A9E3"/>
<keyword evidence="2" id="KW-1185">Reference proteome</keyword>
<dbReference type="EMBL" id="CCKQ01007133">
    <property type="protein sequence ID" value="CDW78476.1"/>
    <property type="molecule type" value="Genomic_DNA"/>
</dbReference>
<evidence type="ECO:0000313" key="2">
    <source>
        <dbReference type="Proteomes" id="UP000039865"/>
    </source>
</evidence>
<gene>
    <name evidence="1" type="primary">Contig11202.g11966</name>
    <name evidence="1" type="ORF">STYLEM_7454</name>
</gene>
<accession>A0A078A9E3</accession>
<dbReference type="Proteomes" id="UP000039865">
    <property type="component" value="Unassembled WGS sequence"/>
</dbReference>
<protein>
    <submittedName>
        <fullName evidence="1">Uncharacterized protein</fullName>
    </submittedName>
</protein>
<proteinExistence type="predicted"/>
<organism evidence="1 2">
    <name type="scientific">Stylonychia lemnae</name>
    <name type="common">Ciliate</name>
    <dbReference type="NCBI Taxonomy" id="5949"/>
    <lineage>
        <taxon>Eukaryota</taxon>
        <taxon>Sar</taxon>
        <taxon>Alveolata</taxon>
        <taxon>Ciliophora</taxon>
        <taxon>Intramacronucleata</taxon>
        <taxon>Spirotrichea</taxon>
        <taxon>Stichotrichia</taxon>
        <taxon>Sporadotrichida</taxon>
        <taxon>Oxytrichidae</taxon>
        <taxon>Stylonychinae</taxon>
        <taxon>Stylonychia</taxon>
    </lineage>
</organism>